<gene>
    <name evidence="2" type="ORF">LCGC14_2262020</name>
</gene>
<dbReference type="InterPro" id="IPR036812">
    <property type="entry name" value="NAD(P)_OxRdtase_dom_sf"/>
</dbReference>
<feature type="domain" description="NADP-dependent oxidoreductase" evidence="1">
    <location>
        <begin position="17"/>
        <end position="211"/>
    </location>
</feature>
<feature type="non-terminal residue" evidence="2">
    <location>
        <position position="267"/>
    </location>
</feature>
<evidence type="ECO:0000259" key="1">
    <source>
        <dbReference type="Pfam" id="PF00248"/>
    </source>
</evidence>
<organism evidence="2">
    <name type="scientific">marine sediment metagenome</name>
    <dbReference type="NCBI Taxonomy" id="412755"/>
    <lineage>
        <taxon>unclassified sequences</taxon>
        <taxon>metagenomes</taxon>
        <taxon>ecological metagenomes</taxon>
    </lineage>
</organism>
<dbReference type="InterPro" id="IPR020471">
    <property type="entry name" value="AKR"/>
</dbReference>
<dbReference type="Gene3D" id="3.20.20.100">
    <property type="entry name" value="NADP-dependent oxidoreductase domain"/>
    <property type="match status" value="1"/>
</dbReference>
<dbReference type="PRINTS" id="PR00069">
    <property type="entry name" value="ALDKETRDTASE"/>
</dbReference>
<comment type="caution">
    <text evidence="2">The sequence shown here is derived from an EMBL/GenBank/DDBJ whole genome shotgun (WGS) entry which is preliminary data.</text>
</comment>
<dbReference type="Pfam" id="PF00248">
    <property type="entry name" value="Aldo_ket_red"/>
    <property type="match status" value="1"/>
</dbReference>
<accession>A0A0F9CZG3</accession>
<reference evidence="2" key="1">
    <citation type="journal article" date="2015" name="Nature">
        <title>Complex archaea that bridge the gap between prokaryotes and eukaryotes.</title>
        <authorList>
            <person name="Spang A."/>
            <person name="Saw J.H."/>
            <person name="Jorgensen S.L."/>
            <person name="Zaremba-Niedzwiedzka K."/>
            <person name="Martijn J."/>
            <person name="Lind A.E."/>
            <person name="van Eijk R."/>
            <person name="Schleper C."/>
            <person name="Guy L."/>
            <person name="Ettema T.J."/>
        </authorList>
    </citation>
    <scope>NUCLEOTIDE SEQUENCE</scope>
</reference>
<dbReference type="CDD" id="cd19100">
    <property type="entry name" value="AKR_unchar"/>
    <property type="match status" value="1"/>
</dbReference>
<protein>
    <recommendedName>
        <fullName evidence="1">NADP-dependent oxidoreductase domain-containing protein</fullName>
    </recommendedName>
</protein>
<dbReference type="PANTHER" id="PTHR43312">
    <property type="entry name" value="D-THREO-ALDOSE 1-DEHYDROGENASE"/>
    <property type="match status" value="1"/>
</dbReference>
<dbReference type="SUPFAM" id="SSF51430">
    <property type="entry name" value="NAD(P)-linked oxidoreductase"/>
    <property type="match status" value="1"/>
</dbReference>
<dbReference type="EMBL" id="LAZR01031082">
    <property type="protein sequence ID" value="KKL54778.1"/>
    <property type="molecule type" value="Genomic_DNA"/>
</dbReference>
<dbReference type="AlphaFoldDB" id="A0A0F9CZG3"/>
<dbReference type="PANTHER" id="PTHR43312:SF1">
    <property type="entry name" value="NADP-DEPENDENT OXIDOREDUCTASE DOMAIN-CONTAINING PROTEIN"/>
    <property type="match status" value="1"/>
</dbReference>
<dbReference type="GO" id="GO:0016491">
    <property type="term" value="F:oxidoreductase activity"/>
    <property type="evidence" value="ECO:0007669"/>
    <property type="project" value="InterPro"/>
</dbReference>
<name>A0A0F9CZG3_9ZZZZ</name>
<sequence>MIPDKMFGRTGHKSKRVIFGAVAFLEATQDEADTTMEILLKHGINHIDAAASYGDAELRLGPWMKRHRNRFFLATKTEERSYSKAKAELEQSLERLQTDYVDLWQIHALVDPGEWETAMGPNGALEAFIGAREKGLVKYLGVTSHGVVAPSIHLRSLERFDFDTVLLPYNYLMMQNPKYAANFSKLSHICNQRNVAMQTIKALARGCLGDQEKVRTVWYDPIENESAIEHSVHWVLGNPDVFLNSVGDTYLLPKVLEAASHFHQRPS</sequence>
<evidence type="ECO:0000313" key="2">
    <source>
        <dbReference type="EMBL" id="KKL54778.1"/>
    </source>
</evidence>
<dbReference type="InterPro" id="IPR053135">
    <property type="entry name" value="AKR2_Oxidoreductase"/>
</dbReference>
<dbReference type="InterPro" id="IPR023210">
    <property type="entry name" value="NADP_OxRdtase_dom"/>
</dbReference>
<proteinExistence type="predicted"/>